<evidence type="ECO:0000256" key="1">
    <source>
        <dbReference type="SAM" id="SignalP"/>
    </source>
</evidence>
<proteinExistence type="predicted"/>
<reference evidence="2 3" key="1">
    <citation type="journal article" date="2013" name="Genome Announc.">
        <title>Draft Genome Sequence of Arcticibacter svalbardensis Strain MN12-7T, a Member of the Family Sphingobacteriaceae Isolated from an Arctic Soil Sample.</title>
        <authorList>
            <person name="Shivaji S."/>
            <person name="Ara S."/>
            <person name="Prasad S."/>
            <person name="Manasa B.P."/>
            <person name="Begum Z."/>
            <person name="Singh A."/>
            <person name="Kumar Pinnaka A."/>
        </authorList>
    </citation>
    <scope>NUCLEOTIDE SEQUENCE [LARGE SCALE GENOMIC DNA]</scope>
    <source>
        <strain evidence="2 3">MN12-7</strain>
    </source>
</reference>
<dbReference type="STRING" id="1150600.ADIARSV_0934"/>
<evidence type="ECO:0000313" key="2">
    <source>
        <dbReference type="EMBL" id="EOR95872.1"/>
    </source>
</evidence>
<dbReference type="Proteomes" id="UP000014174">
    <property type="component" value="Unassembled WGS sequence"/>
</dbReference>
<sequence>MKPNNKFMKKALSLIPIGALVLSAIGFSCTKSSTSSDSSNSGTVDI</sequence>
<feature type="chain" id="PRO_5004472333" evidence="1">
    <location>
        <begin position="25"/>
        <end position="46"/>
    </location>
</feature>
<comment type="caution">
    <text evidence="2">The sequence shown here is derived from an EMBL/GenBank/DDBJ whole genome shotgun (WGS) entry which is preliminary data.</text>
</comment>
<protein>
    <submittedName>
        <fullName evidence="2">Uncharacterized protein</fullName>
    </submittedName>
</protein>
<keyword evidence="1" id="KW-0732">Signal</keyword>
<dbReference type="PROSITE" id="PS51257">
    <property type="entry name" value="PROKAR_LIPOPROTEIN"/>
    <property type="match status" value="1"/>
</dbReference>
<dbReference type="RefSeq" id="WP_016194179.1">
    <property type="nucleotide sequence ID" value="NZ_AQPN01000039.1"/>
</dbReference>
<name>R9GVJ4_9SPHI</name>
<organism evidence="2 3">
    <name type="scientific">Arcticibacter svalbardensis MN12-7</name>
    <dbReference type="NCBI Taxonomy" id="1150600"/>
    <lineage>
        <taxon>Bacteria</taxon>
        <taxon>Pseudomonadati</taxon>
        <taxon>Bacteroidota</taxon>
        <taxon>Sphingobacteriia</taxon>
        <taxon>Sphingobacteriales</taxon>
        <taxon>Sphingobacteriaceae</taxon>
        <taxon>Arcticibacter</taxon>
    </lineage>
</organism>
<evidence type="ECO:0000313" key="3">
    <source>
        <dbReference type="Proteomes" id="UP000014174"/>
    </source>
</evidence>
<dbReference type="EMBL" id="AQPN01000039">
    <property type="protein sequence ID" value="EOR95872.1"/>
    <property type="molecule type" value="Genomic_DNA"/>
</dbReference>
<keyword evidence="3" id="KW-1185">Reference proteome</keyword>
<accession>R9GVJ4</accession>
<dbReference type="AlphaFoldDB" id="R9GVJ4"/>
<gene>
    <name evidence="2" type="ORF">ADIARSV_0934</name>
</gene>
<feature type="signal peptide" evidence="1">
    <location>
        <begin position="1"/>
        <end position="24"/>
    </location>
</feature>